<name>A0A315Z9B2_SEDFL</name>
<gene>
    <name evidence="1" type="ORF">BC781_103351</name>
</gene>
<comment type="caution">
    <text evidence="1">The sequence shown here is derived from an EMBL/GenBank/DDBJ whole genome shotgun (WGS) entry which is preliminary data.</text>
</comment>
<dbReference type="Gene3D" id="3.40.50.10600">
    <property type="entry name" value="SpoIIaa-like domains"/>
    <property type="match status" value="1"/>
</dbReference>
<dbReference type="InterPro" id="IPR036513">
    <property type="entry name" value="STAS_dom_sf"/>
</dbReference>
<sequence length="131" mass="15260">MVHIIDNLPNDVLGFQLTKIITGEDYENIIIPAVEAAFSERKNLRLLYFLDQEFEKFEGAALWDDTKVGLKHYTHWEKIAIVTDSKLLKESLMIAGFFTPGEFQFFSISELAEAKEWLKSELEEQHLRPRL</sequence>
<dbReference type="InterPro" id="IPR038396">
    <property type="entry name" value="SpoIIAA-like_sf"/>
</dbReference>
<dbReference type="RefSeq" id="WP_109618747.1">
    <property type="nucleotide sequence ID" value="NZ_QGDO01000003.1"/>
</dbReference>
<keyword evidence="2" id="KW-1185">Reference proteome</keyword>
<dbReference type="Proteomes" id="UP000245535">
    <property type="component" value="Unassembled WGS sequence"/>
</dbReference>
<evidence type="ECO:0000313" key="2">
    <source>
        <dbReference type="Proteomes" id="UP000245535"/>
    </source>
</evidence>
<accession>A0A315Z9B2</accession>
<organism evidence="1 2">
    <name type="scientific">Sediminitomix flava</name>
    <dbReference type="NCBI Taxonomy" id="379075"/>
    <lineage>
        <taxon>Bacteria</taxon>
        <taxon>Pseudomonadati</taxon>
        <taxon>Bacteroidota</taxon>
        <taxon>Cytophagia</taxon>
        <taxon>Cytophagales</taxon>
        <taxon>Flammeovirgaceae</taxon>
        <taxon>Sediminitomix</taxon>
    </lineage>
</organism>
<dbReference type="SUPFAM" id="SSF52091">
    <property type="entry name" value="SpoIIaa-like"/>
    <property type="match status" value="1"/>
</dbReference>
<dbReference type="Pfam" id="PF11964">
    <property type="entry name" value="SpoIIAA-like"/>
    <property type="match status" value="1"/>
</dbReference>
<dbReference type="OrthoDB" id="555504at2"/>
<evidence type="ECO:0000313" key="1">
    <source>
        <dbReference type="EMBL" id="PWJ42101.1"/>
    </source>
</evidence>
<dbReference type="AlphaFoldDB" id="A0A315Z9B2"/>
<proteinExistence type="predicted"/>
<reference evidence="1 2" key="1">
    <citation type="submission" date="2018-03" db="EMBL/GenBank/DDBJ databases">
        <title>Genomic Encyclopedia of Archaeal and Bacterial Type Strains, Phase II (KMG-II): from individual species to whole genera.</title>
        <authorList>
            <person name="Goeker M."/>
        </authorList>
    </citation>
    <scope>NUCLEOTIDE SEQUENCE [LARGE SCALE GENOMIC DNA]</scope>
    <source>
        <strain evidence="1 2">DSM 28229</strain>
    </source>
</reference>
<protein>
    <submittedName>
        <fullName evidence="1">SpoIIAA-like protein</fullName>
    </submittedName>
</protein>
<dbReference type="EMBL" id="QGDO01000003">
    <property type="protein sequence ID" value="PWJ42101.1"/>
    <property type="molecule type" value="Genomic_DNA"/>
</dbReference>
<dbReference type="InterPro" id="IPR021866">
    <property type="entry name" value="SpoIIAA-like"/>
</dbReference>